<dbReference type="PANTHER" id="PTHR34213">
    <property type="entry name" value="NUCLEAR TRANSPORT FACTOR 2 (NTF2) FAMILY PROTEIN"/>
    <property type="match status" value="1"/>
</dbReference>
<comment type="caution">
    <text evidence="2">The sequence shown here is derived from an EMBL/GenBank/DDBJ whole genome shotgun (WGS) entry which is preliminary data.</text>
</comment>
<gene>
    <name evidence="2" type="ORF">NliqN6_2106</name>
</gene>
<dbReference type="EMBL" id="BLZA01000013">
    <property type="protein sequence ID" value="GHJ85704.1"/>
    <property type="molecule type" value="Genomic_DNA"/>
</dbReference>
<dbReference type="PANTHER" id="PTHR34213:SF2">
    <property type="entry name" value="NUCLEAR TRANSPORT FACTOR 2 (NTF2) FAMILY PROTEIN"/>
    <property type="match status" value="1"/>
</dbReference>
<feature type="region of interest" description="Disordered" evidence="1">
    <location>
        <begin position="1"/>
        <end position="44"/>
    </location>
</feature>
<feature type="compositionally biased region" description="Basic and acidic residues" evidence="1">
    <location>
        <begin position="204"/>
        <end position="216"/>
    </location>
</feature>
<accession>A0A8H3YDU1</accession>
<evidence type="ECO:0000256" key="1">
    <source>
        <dbReference type="SAM" id="MobiDB-lite"/>
    </source>
</evidence>
<dbReference type="OrthoDB" id="2400485at2759"/>
<name>A0A8H3YDU1_9TREE</name>
<sequence>MSTTDSIPSIIKETRATASGNPPEGIEPRQVTTTEDMHPDPSKSIKLPPNRQALLDDVIALYSCEPTIERVCRYAPNCVYDDQFVYANNRYKMAGQWFALPKLFPGSKNEGYEVIKNNPTLIQFKNEQTWTMPVLHNKVTINALVSLELDPATADSDFPTILYHKDQANEKDYSHEGFGFAFKKSQADIVSRIMSNENVKYFKGDDLPERPVEKHGSGTNAPVRDL</sequence>
<reference evidence="2" key="1">
    <citation type="submission" date="2020-07" db="EMBL/GenBank/DDBJ databases">
        <title>Draft Genome Sequence of a Deep-Sea Yeast, Naganishia (Cryptococcus) liquefaciens strain N6.</title>
        <authorList>
            <person name="Han Y.W."/>
            <person name="Kajitani R."/>
            <person name="Morimoto H."/>
            <person name="Parhat M."/>
            <person name="Tsubouchi H."/>
            <person name="Bakenova O."/>
            <person name="Ogata M."/>
            <person name="Argunhan B."/>
            <person name="Aoki R."/>
            <person name="Kajiwara S."/>
            <person name="Itoh T."/>
            <person name="Iwasaki H."/>
        </authorList>
    </citation>
    <scope>NUCLEOTIDE SEQUENCE</scope>
    <source>
        <strain evidence="2">N6</strain>
    </source>
</reference>
<evidence type="ECO:0000313" key="2">
    <source>
        <dbReference type="EMBL" id="GHJ85704.1"/>
    </source>
</evidence>
<proteinExistence type="predicted"/>
<feature type="region of interest" description="Disordered" evidence="1">
    <location>
        <begin position="204"/>
        <end position="226"/>
    </location>
</feature>
<dbReference type="Proteomes" id="UP000620104">
    <property type="component" value="Unassembled WGS sequence"/>
</dbReference>
<keyword evidence="3" id="KW-1185">Reference proteome</keyword>
<dbReference type="AlphaFoldDB" id="A0A8H3YDU1"/>
<protein>
    <submittedName>
        <fullName evidence="2">Uncharacterized protein</fullName>
    </submittedName>
</protein>
<evidence type="ECO:0000313" key="3">
    <source>
        <dbReference type="Proteomes" id="UP000620104"/>
    </source>
</evidence>
<organism evidence="2 3">
    <name type="scientific">Naganishia liquefaciens</name>
    <dbReference type="NCBI Taxonomy" id="104408"/>
    <lineage>
        <taxon>Eukaryota</taxon>
        <taxon>Fungi</taxon>
        <taxon>Dikarya</taxon>
        <taxon>Basidiomycota</taxon>
        <taxon>Agaricomycotina</taxon>
        <taxon>Tremellomycetes</taxon>
        <taxon>Filobasidiales</taxon>
        <taxon>Filobasidiaceae</taxon>
        <taxon>Naganishia</taxon>
    </lineage>
</organism>